<dbReference type="SUPFAM" id="SSF144091">
    <property type="entry name" value="Rhomboid-like"/>
    <property type="match status" value="1"/>
</dbReference>
<keyword evidence="6" id="KW-0645">Protease</keyword>
<comment type="caution">
    <text evidence="6">Lacks conserved residue(s) required for the propagation of feature annotation.</text>
</comment>
<dbReference type="Pfam" id="PF01694">
    <property type="entry name" value="Rhomboid"/>
    <property type="match status" value="1"/>
</dbReference>
<dbReference type="AlphaFoldDB" id="A0A9W6BET9"/>
<evidence type="ECO:0000313" key="9">
    <source>
        <dbReference type="EMBL" id="GLC50906.1"/>
    </source>
</evidence>
<evidence type="ECO:0000256" key="7">
    <source>
        <dbReference type="SAM" id="MobiDB-lite"/>
    </source>
</evidence>
<comment type="subcellular location">
    <subcellularLocation>
        <location evidence="1 6">Membrane</location>
        <topology evidence="1 6">Multi-pass membrane protein</topology>
    </subcellularLocation>
</comment>
<feature type="region of interest" description="Disordered" evidence="7">
    <location>
        <begin position="1"/>
        <end position="40"/>
    </location>
</feature>
<feature type="transmembrane region" description="Helical" evidence="6">
    <location>
        <begin position="847"/>
        <end position="865"/>
    </location>
</feature>
<keyword evidence="10" id="KW-1185">Reference proteome</keyword>
<feature type="compositionally biased region" description="Low complexity" evidence="7">
    <location>
        <begin position="199"/>
        <end position="216"/>
    </location>
</feature>
<dbReference type="PANTHER" id="PTHR22936:SF99">
    <property type="entry name" value="RHOMBOID-LIKE PROTEASE"/>
    <property type="match status" value="1"/>
</dbReference>
<dbReference type="EC" id="3.4.21.105" evidence="6"/>
<accession>A0A9W6BET9</accession>
<evidence type="ECO:0000259" key="8">
    <source>
        <dbReference type="Pfam" id="PF01694"/>
    </source>
</evidence>
<feature type="compositionally biased region" description="Gly residues" evidence="7">
    <location>
        <begin position="452"/>
        <end position="464"/>
    </location>
</feature>
<comment type="function">
    <text evidence="6">Serine protease involved in intramembrane proteolysis.</text>
</comment>
<keyword evidence="6" id="KW-0378">Hydrolase</keyword>
<protein>
    <recommendedName>
        <fullName evidence="6">RHOMBOID-like protein</fullName>
        <ecNumber evidence="6">3.4.21.105</ecNumber>
    </recommendedName>
</protein>
<evidence type="ECO:0000256" key="5">
    <source>
        <dbReference type="ARBA" id="ARBA00023136"/>
    </source>
</evidence>
<feature type="compositionally biased region" description="Gly residues" evidence="7">
    <location>
        <begin position="495"/>
        <end position="504"/>
    </location>
</feature>
<feature type="compositionally biased region" description="Pro residues" evidence="7">
    <location>
        <begin position="160"/>
        <end position="170"/>
    </location>
</feature>
<evidence type="ECO:0000256" key="6">
    <source>
        <dbReference type="RuleBase" id="RU362115"/>
    </source>
</evidence>
<keyword evidence="3 6" id="KW-0812">Transmembrane</keyword>
<evidence type="ECO:0000313" key="10">
    <source>
        <dbReference type="Proteomes" id="UP001165080"/>
    </source>
</evidence>
<dbReference type="InterPro" id="IPR002610">
    <property type="entry name" value="Peptidase_S54_rhomboid-like"/>
</dbReference>
<sequence length="916" mass="92385">MLPQAVRDPSGQLREGPVLEADPAAQTDAPTNSASHTVALNWHETGELSFRLPNMAAAAAAASPLARRAESSPLQSLADRQSAAAPQSQQMAEDEGGGEGGGGDGGGGGGGDGGGGGGGGVRGGAAEDGEGRGGGSALLVAVGPGQGPAPNTAAEARQLMPPPPPRPPPSESCRRRSRSSDGGSPWLPPPPSPQRRPQPRATTPPTARPRAVDIPAAVAERNAVPAAAAAGGGVYAGPTATAAAAAANALHDSSAADEMQQQQQQRFLQDSILVASAVPDRAGTLRRRTSGGGAAAGSHTLPPPPPPPPPKLRSGDGSLPSPPQLSPQAQAHGLRNHAAAPSTQPLELSSGPPPPFPVSPQTRLAAALSIRSSNGGGAGGDAGGGGGGAPGDGDESGRHSWGSVDDSGAAGACQYGNPYGTEVVAVGGGGGDDEPQRGSWGSCDASGALYGSRGGGGGGGGGDAADGAQLPPLRSAGGDGPSPGLLSPPDPSPGPGGGGGGGGQSSSAAAAAAAARERWRKTVVALQEIRRQHGAGDTLADTNAAPSDRLAAAVCLVMQRHRWDRLMPSNNPHRRLLQHYMDKKRAGQWGSLGERLQAEFVIAGTIVFDWCTPARMGEHWPLFTPSLLAATSLLFAFMSGQYPYWAALAAGAAGACGQLAGQRGAEQLAAACWSSCFLTPRSGPAFLRDVLLHPTAQPATTFSAAFLRDWGGLYLPDVRQRGQVYRWLTSPLLHTSFRHLAANLALTAALGWQMETKYGTVRVVAVWLAAVVGGELLSAAVEDPCRQVVGCSGGAFGLLGLFCADTLLHYSALRQPLLRCAAIAVLLGLLVYTLAAQQGGVSSMAHLGGLLCGLLPALLVLPRLGSERWEAAWPALGLTAVLTWFSVLPAWVACRRLPAAEARCGPLGGAPQASAL</sequence>
<feature type="transmembrane region" description="Helical" evidence="6">
    <location>
        <begin position="763"/>
        <end position="781"/>
    </location>
</feature>
<feature type="region of interest" description="Disordered" evidence="7">
    <location>
        <begin position="279"/>
        <end position="514"/>
    </location>
</feature>
<evidence type="ECO:0000256" key="4">
    <source>
        <dbReference type="ARBA" id="ARBA00022989"/>
    </source>
</evidence>
<proteinExistence type="inferred from homology"/>
<evidence type="ECO:0000256" key="2">
    <source>
        <dbReference type="ARBA" id="ARBA00009045"/>
    </source>
</evidence>
<gene>
    <name evidence="9" type="primary">PLEST008554</name>
    <name evidence="9" type="ORF">PLESTB_000445300</name>
</gene>
<feature type="region of interest" description="Disordered" evidence="7">
    <location>
        <begin position="58"/>
        <end position="216"/>
    </location>
</feature>
<evidence type="ECO:0000256" key="1">
    <source>
        <dbReference type="ARBA" id="ARBA00004141"/>
    </source>
</evidence>
<feature type="compositionally biased region" description="Low complexity" evidence="7">
    <location>
        <begin position="81"/>
        <end position="91"/>
    </location>
</feature>
<comment type="caution">
    <text evidence="9">The sequence shown here is derived from an EMBL/GenBank/DDBJ whole genome shotgun (WGS) entry which is preliminary data.</text>
</comment>
<feature type="transmembrane region" description="Helical" evidence="6">
    <location>
        <begin position="788"/>
        <end position="810"/>
    </location>
</feature>
<feature type="compositionally biased region" description="Gly residues" evidence="7">
    <location>
        <begin position="374"/>
        <end position="391"/>
    </location>
</feature>
<feature type="region of interest" description="Disordered" evidence="7">
    <location>
        <begin position="242"/>
        <end position="266"/>
    </location>
</feature>
<dbReference type="OrthoDB" id="418595at2759"/>
<feature type="compositionally biased region" description="Pro residues" evidence="7">
    <location>
        <begin position="186"/>
        <end position="196"/>
    </location>
</feature>
<dbReference type="EMBL" id="BRXU01000004">
    <property type="protein sequence ID" value="GLC50906.1"/>
    <property type="molecule type" value="Genomic_DNA"/>
</dbReference>
<dbReference type="Gene3D" id="1.20.1540.10">
    <property type="entry name" value="Rhomboid-like"/>
    <property type="match status" value="1"/>
</dbReference>
<keyword evidence="4 6" id="KW-1133">Transmembrane helix</keyword>
<feature type="compositionally biased region" description="Polar residues" evidence="7">
    <location>
        <begin position="28"/>
        <end position="38"/>
    </location>
</feature>
<comment type="catalytic activity">
    <reaction evidence="6">
        <text>Cleaves type-1 transmembrane domains using a catalytic dyad composed of serine and histidine that are contributed by different transmembrane domains.</text>
        <dbReference type="EC" id="3.4.21.105"/>
    </reaction>
</comment>
<name>A0A9W6BET9_9CHLO</name>
<dbReference type="Proteomes" id="UP001165080">
    <property type="component" value="Unassembled WGS sequence"/>
</dbReference>
<keyword evidence="6" id="KW-0720">Serine protease</keyword>
<keyword evidence="5 6" id="KW-0472">Membrane</keyword>
<feature type="transmembrane region" description="Helical" evidence="6">
    <location>
        <begin position="871"/>
        <end position="893"/>
    </location>
</feature>
<reference evidence="9 10" key="1">
    <citation type="journal article" date="2023" name="Commun. Biol.">
        <title>Reorganization of the ancestral sex-determining regions during the evolution of trioecy in Pleodorina starrii.</title>
        <authorList>
            <person name="Takahashi K."/>
            <person name="Suzuki S."/>
            <person name="Kawai-Toyooka H."/>
            <person name="Yamamoto K."/>
            <person name="Hamaji T."/>
            <person name="Ootsuki R."/>
            <person name="Yamaguchi H."/>
            <person name="Kawachi M."/>
            <person name="Higashiyama T."/>
            <person name="Nozaki H."/>
        </authorList>
    </citation>
    <scope>NUCLEOTIDE SEQUENCE [LARGE SCALE GENOMIC DNA]</scope>
    <source>
        <strain evidence="9 10">NIES-4479</strain>
    </source>
</reference>
<dbReference type="InterPro" id="IPR022764">
    <property type="entry name" value="Peptidase_S54_rhomboid_dom"/>
</dbReference>
<feature type="compositionally biased region" description="Pro residues" evidence="7">
    <location>
        <begin position="301"/>
        <end position="311"/>
    </location>
</feature>
<feature type="compositionally biased region" description="Low complexity" evidence="7">
    <location>
        <begin position="505"/>
        <end position="514"/>
    </location>
</feature>
<dbReference type="GO" id="GO:0006508">
    <property type="term" value="P:proteolysis"/>
    <property type="evidence" value="ECO:0007669"/>
    <property type="project" value="UniProtKB-KW"/>
</dbReference>
<dbReference type="InterPro" id="IPR035952">
    <property type="entry name" value="Rhomboid-like_sf"/>
</dbReference>
<dbReference type="GO" id="GO:0016020">
    <property type="term" value="C:membrane"/>
    <property type="evidence" value="ECO:0007669"/>
    <property type="project" value="UniProtKB-SubCell"/>
</dbReference>
<feature type="domain" description="Peptidase S54 rhomboid" evidence="8">
    <location>
        <begin position="721"/>
        <end position="862"/>
    </location>
</feature>
<comment type="similarity">
    <text evidence="2 6">Belongs to the peptidase S54 family.</text>
</comment>
<organism evidence="9 10">
    <name type="scientific">Pleodorina starrii</name>
    <dbReference type="NCBI Taxonomy" id="330485"/>
    <lineage>
        <taxon>Eukaryota</taxon>
        <taxon>Viridiplantae</taxon>
        <taxon>Chlorophyta</taxon>
        <taxon>core chlorophytes</taxon>
        <taxon>Chlorophyceae</taxon>
        <taxon>CS clade</taxon>
        <taxon>Chlamydomonadales</taxon>
        <taxon>Volvocaceae</taxon>
        <taxon>Pleodorina</taxon>
    </lineage>
</organism>
<evidence type="ECO:0000256" key="3">
    <source>
        <dbReference type="ARBA" id="ARBA00022692"/>
    </source>
</evidence>
<dbReference type="PANTHER" id="PTHR22936">
    <property type="entry name" value="RHOMBOID-RELATED"/>
    <property type="match status" value="1"/>
</dbReference>
<feature type="compositionally biased region" description="Gly residues" evidence="7">
    <location>
        <begin position="98"/>
        <end position="123"/>
    </location>
</feature>
<feature type="transmembrane region" description="Helical" evidence="6">
    <location>
        <begin position="816"/>
        <end position="835"/>
    </location>
</feature>
<dbReference type="GO" id="GO:0004252">
    <property type="term" value="F:serine-type endopeptidase activity"/>
    <property type="evidence" value="ECO:0007669"/>
    <property type="project" value="InterPro"/>
</dbReference>